<gene>
    <name evidence="1" type="ORF">K7432_007081</name>
</gene>
<dbReference type="EMBL" id="JASJQH010000335">
    <property type="protein sequence ID" value="KAK9764967.1"/>
    <property type="molecule type" value="Genomic_DNA"/>
</dbReference>
<reference evidence="1 2" key="1">
    <citation type="submission" date="2023-04" db="EMBL/GenBank/DDBJ databases">
        <title>Genome of Basidiobolus ranarum AG-B5.</title>
        <authorList>
            <person name="Stajich J.E."/>
            <person name="Carter-House D."/>
            <person name="Gryganskyi A."/>
        </authorList>
    </citation>
    <scope>NUCLEOTIDE SEQUENCE [LARGE SCALE GENOMIC DNA]</scope>
    <source>
        <strain evidence="1 2">AG-B5</strain>
    </source>
</reference>
<evidence type="ECO:0000313" key="2">
    <source>
        <dbReference type="Proteomes" id="UP001479436"/>
    </source>
</evidence>
<keyword evidence="2" id="KW-1185">Reference proteome</keyword>
<protein>
    <submittedName>
        <fullName evidence="1">Uncharacterized protein</fullName>
    </submittedName>
</protein>
<accession>A0ABR2WTX1</accession>
<organism evidence="1 2">
    <name type="scientific">Basidiobolus ranarum</name>
    <dbReference type="NCBI Taxonomy" id="34480"/>
    <lineage>
        <taxon>Eukaryota</taxon>
        <taxon>Fungi</taxon>
        <taxon>Fungi incertae sedis</taxon>
        <taxon>Zoopagomycota</taxon>
        <taxon>Entomophthoromycotina</taxon>
        <taxon>Basidiobolomycetes</taxon>
        <taxon>Basidiobolales</taxon>
        <taxon>Basidiobolaceae</taxon>
        <taxon>Basidiobolus</taxon>
    </lineage>
</organism>
<sequence>MFKLSSTKSFRKIRSFRDETTNMGEQFNGLINKFGFTNTNRGFRGEQEVVNVSLQSQPKATYHLRGPLPKFDEMLGNEKTLHISLTPTVAL</sequence>
<dbReference type="Proteomes" id="UP001479436">
    <property type="component" value="Unassembled WGS sequence"/>
</dbReference>
<proteinExistence type="predicted"/>
<name>A0ABR2WTX1_9FUNG</name>
<evidence type="ECO:0000313" key="1">
    <source>
        <dbReference type="EMBL" id="KAK9764967.1"/>
    </source>
</evidence>
<comment type="caution">
    <text evidence="1">The sequence shown here is derived from an EMBL/GenBank/DDBJ whole genome shotgun (WGS) entry which is preliminary data.</text>
</comment>